<dbReference type="EMBL" id="CSWP01000010">
    <property type="protein sequence ID" value="CPV67971.1"/>
    <property type="molecule type" value="Genomic_DNA"/>
</dbReference>
<evidence type="ECO:0000313" key="3">
    <source>
        <dbReference type="Proteomes" id="UP000045782"/>
    </source>
</evidence>
<dbReference type="AlphaFoldDB" id="A0A0U0ZRX9"/>
<gene>
    <name evidence="2" type="ORF">ERS075579_04322</name>
</gene>
<dbReference type="InterPro" id="IPR019595">
    <property type="entry name" value="DUF2470"/>
</dbReference>
<dbReference type="Proteomes" id="UP000045782">
    <property type="component" value="Unassembled WGS sequence"/>
</dbReference>
<proteinExistence type="predicted"/>
<dbReference type="RefSeq" id="WP_016892649.1">
    <property type="nucleotide sequence ID" value="NZ_CSWP01000010.1"/>
</dbReference>
<feature type="domain" description="DUF2470" evidence="1">
    <location>
        <begin position="172"/>
        <end position="244"/>
    </location>
</feature>
<dbReference type="SUPFAM" id="SSF50475">
    <property type="entry name" value="FMN-binding split barrel"/>
    <property type="match status" value="1"/>
</dbReference>
<name>A0A0U0ZRX9_9MYCO</name>
<protein>
    <submittedName>
        <fullName evidence="2">Membrane-bound protein lytR</fullName>
    </submittedName>
</protein>
<accession>A0A0U0ZRX9</accession>
<evidence type="ECO:0000259" key="1">
    <source>
        <dbReference type="Pfam" id="PF10615"/>
    </source>
</evidence>
<sequence length="261" mass="27675">MTAAPPTTAERVRSACARAASSTLAVAGADVVGTSLHHLFDDGTFAIAVPSDSAIAATVVAAGSAGMPALLELTDQAPLPLREPVRSLVWVRGNVVAASDREARGIVDVIASRIPDPALLDIRTDMRLRTEPGSVLLCLTVESVVVADSTGAESVDVSALLSARPDPFCALEAGWLSHIDHDHRDLVERLARRLPLNLQHGEVRLLGIDRYGIQLRVEGAESDHDVRLPFNEPVNDTAGLSQALRILAGCPFLNGLRARKI</sequence>
<dbReference type="InterPro" id="IPR037119">
    <property type="entry name" value="Haem_oxidase_HugZ-like_sf"/>
</dbReference>
<dbReference type="Gene3D" id="3.20.180.10">
    <property type="entry name" value="PNP-oxidase-like"/>
    <property type="match status" value="1"/>
</dbReference>
<evidence type="ECO:0000313" key="2">
    <source>
        <dbReference type="EMBL" id="CPV67971.1"/>
    </source>
</evidence>
<reference evidence="2 3" key="1">
    <citation type="submission" date="2015-03" db="EMBL/GenBank/DDBJ databases">
        <authorList>
            <person name="Murphy D."/>
        </authorList>
    </citation>
    <scope>NUCLEOTIDE SEQUENCE [LARGE SCALE GENOMIC DNA]</scope>
    <source>
        <strain evidence="2 3">PAP088</strain>
    </source>
</reference>
<dbReference type="Pfam" id="PF10615">
    <property type="entry name" value="DUF2470"/>
    <property type="match status" value="1"/>
</dbReference>
<organism evidence="2 3">
    <name type="scientific">Mycobacteroides abscessus</name>
    <dbReference type="NCBI Taxonomy" id="36809"/>
    <lineage>
        <taxon>Bacteria</taxon>
        <taxon>Bacillati</taxon>
        <taxon>Actinomycetota</taxon>
        <taxon>Actinomycetes</taxon>
        <taxon>Mycobacteriales</taxon>
        <taxon>Mycobacteriaceae</taxon>
        <taxon>Mycobacteroides</taxon>
    </lineage>
</organism>